<protein>
    <submittedName>
        <fullName evidence="1">Uncharacterized protein</fullName>
    </submittedName>
</protein>
<evidence type="ECO:0000313" key="2">
    <source>
        <dbReference type="Proteomes" id="UP001431783"/>
    </source>
</evidence>
<dbReference type="Proteomes" id="UP001431783">
    <property type="component" value="Unassembled WGS sequence"/>
</dbReference>
<organism evidence="1 2">
    <name type="scientific">Henosepilachna vigintioctopunctata</name>
    <dbReference type="NCBI Taxonomy" id="420089"/>
    <lineage>
        <taxon>Eukaryota</taxon>
        <taxon>Metazoa</taxon>
        <taxon>Ecdysozoa</taxon>
        <taxon>Arthropoda</taxon>
        <taxon>Hexapoda</taxon>
        <taxon>Insecta</taxon>
        <taxon>Pterygota</taxon>
        <taxon>Neoptera</taxon>
        <taxon>Endopterygota</taxon>
        <taxon>Coleoptera</taxon>
        <taxon>Polyphaga</taxon>
        <taxon>Cucujiformia</taxon>
        <taxon>Coccinelloidea</taxon>
        <taxon>Coccinellidae</taxon>
        <taxon>Epilachninae</taxon>
        <taxon>Epilachnini</taxon>
        <taxon>Henosepilachna</taxon>
    </lineage>
</organism>
<keyword evidence="2" id="KW-1185">Reference proteome</keyword>
<reference evidence="1 2" key="1">
    <citation type="submission" date="2023-03" db="EMBL/GenBank/DDBJ databases">
        <title>Genome insight into feeding habits of ladybird beetles.</title>
        <authorList>
            <person name="Li H.-S."/>
            <person name="Huang Y.-H."/>
            <person name="Pang H."/>
        </authorList>
    </citation>
    <scope>NUCLEOTIDE SEQUENCE [LARGE SCALE GENOMIC DNA]</scope>
    <source>
        <strain evidence="1">SYSU_2023b</strain>
        <tissue evidence="1">Whole body</tissue>
    </source>
</reference>
<name>A0AAW1TN56_9CUCU</name>
<gene>
    <name evidence="1" type="ORF">WA026_002908</name>
</gene>
<evidence type="ECO:0000313" key="1">
    <source>
        <dbReference type="EMBL" id="KAK9869161.1"/>
    </source>
</evidence>
<dbReference type="AlphaFoldDB" id="A0AAW1TN56"/>
<accession>A0AAW1TN56</accession>
<dbReference type="EMBL" id="JARQZJ010000001">
    <property type="protein sequence ID" value="KAK9869161.1"/>
    <property type="molecule type" value="Genomic_DNA"/>
</dbReference>
<sequence length="106" mass="12041">MGILAYGANLRSDTIWDCSSKWKCKDVEGEAVDKCSIEFVASIGHLVSIRIFKVTKDNRQLKMIHLSAQESIPLKKLACKYLRIEVCSVSIKSIKWRLIKNAIEND</sequence>
<proteinExistence type="predicted"/>
<comment type="caution">
    <text evidence="1">The sequence shown here is derived from an EMBL/GenBank/DDBJ whole genome shotgun (WGS) entry which is preliminary data.</text>
</comment>